<gene>
    <name evidence="10" type="ORF">OLC1_LOCUS21539</name>
</gene>
<keyword evidence="4" id="KW-0597">Phosphoprotein</keyword>
<comment type="subcellular location">
    <subcellularLocation>
        <location evidence="1">Membrane</location>
        <topology evidence="1">Multi-pass membrane protein</topology>
    </subcellularLocation>
</comment>
<evidence type="ECO:0000256" key="9">
    <source>
        <dbReference type="SAM" id="Phobius"/>
    </source>
</evidence>
<evidence type="ECO:0000256" key="7">
    <source>
        <dbReference type="ARBA" id="ARBA00023136"/>
    </source>
</evidence>
<evidence type="ECO:0000256" key="1">
    <source>
        <dbReference type="ARBA" id="ARBA00004141"/>
    </source>
</evidence>
<feature type="transmembrane region" description="Helical" evidence="9">
    <location>
        <begin position="318"/>
        <end position="337"/>
    </location>
</feature>
<name>A0AAV1E4U4_OLDCO</name>
<dbReference type="GO" id="GO:0080054">
    <property type="term" value="F:low-affinity nitrate transmembrane transporter activity"/>
    <property type="evidence" value="ECO:0007669"/>
    <property type="project" value="UniProtKB-ARBA"/>
</dbReference>
<proteinExistence type="inferred from homology"/>
<evidence type="ECO:0000313" key="10">
    <source>
        <dbReference type="EMBL" id="CAI9114919.1"/>
    </source>
</evidence>
<reference evidence="10" key="1">
    <citation type="submission" date="2023-03" db="EMBL/GenBank/DDBJ databases">
        <authorList>
            <person name="Julca I."/>
        </authorList>
    </citation>
    <scope>NUCLEOTIDE SEQUENCE</scope>
</reference>
<dbReference type="AlphaFoldDB" id="A0AAV1E4U4"/>
<dbReference type="CDD" id="cd17417">
    <property type="entry name" value="MFS_NPF5"/>
    <property type="match status" value="1"/>
</dbReference>
<evidence type="ECO:0000256" key="5">
    <source>
        <dbReference type="ARBA" id="ARBA00022692"/>
    </source>
</evidence>
<dbReference type="GO" id="GO:0009705">
    <property type="term" value="C:plant-type vacuole membrane"/>
    <property type="evidence" value="ECO:0007669"/>
    <property type="project" value="UniProtKB-ARBA"/>
</dbReference>
<evidence type="ECO:0000256" key="6">
    <source>
        <dbReference type="ARBA" id="ARBA00022989"/>
    </source>
</evidence>
<protein>
    <submittedName>
        <fullName evidence="10">OLC1v1015745C2</fullName>
    </submittedName>
</protein>
<dbReference type="InterPro" id="IPR044739">
    <property type="entry name" value="NRT1/PTR"/>
</dbReference>
<evidence type="ECO:0000313" key="11">
    <source>
        <dbReference type="Proteomes" id="UP001161247"/>
    </source>
</evidence>
<dbReference type="PANTHER" id="PTHR11654">
    <property type="entry name" value="OLIGOPEPTIDE TRANSPORTER-RELATED"/>
    <property type="match status" value="1"/>
</dbReference>
<keyword evidence="11" id="KW-1185">Reference proteome</keyword>
<comment type="similarity">
    <text evidence="2">Belongs to the major facilitator superfamily. Proton-dependent oligopeptide transporter (POT/PTR) (TC 2.A.17) family.</text>
</comment>
<dbReference type="GO" id="GO:0042937">
    <property type="term" value="F:tripeptide transmembrane transporter activity"/>
    <property type="evidence" value="ECO:0007669"/>
    <property type="project" value="InterPro"/>
</dbReference>
<feature type="transmembrane region" description="Helical" evidence="9">
    <location>
        <begin position="400"/>
        <end position="420"/>
    </location>
</feature>
<dbReference type="InterPro" id="IPR036259">
    <property type="entry name" value="MFS_trans_sf"/>
</dbReference>
<dbReference type="Gene3D" id="1.20.1250.20">
    <property type="entry name" value="MFS general substrate transporter like domains"/>
    <property type="match status" value="1"/>
</dbReference>
<dbReference type="SUPFAM" id="SSF103473">
    <property type="entry name" value="MFS general substrate transporter"/>
    <property type="match status" value="1"/>
</dbReference>
<feature type="transmembrane region" description="Helical" evidence="9">
    <location>
        <begin position="483"/>
        <end position="504"/>
    </location>
</feature>
<keyword evidence="7 9" id="KW-0472">Membrane</keyword>
<keyword evidence="5 9" id="KW-0812">Transmembrane</keyword>
<dbReference type="EMBL" id="OX459125">
    <property type="protein sequence ID" value="CAI9114919.1"/>
    <property type="molecule type" value="Genomic_DNA"/>
</dbReference>
<keyword evidence="6 9" id="KW-1133">Transmembrane helix</keyword>
<dbReference type="GO" id="GO:0071916">
    <property type="term" value="F:dipeptide transmembrane transporter activity"/>
    <property type="evidence" value="ECO:0007669"/>
    <property type="project" value="InterPro"/>
</dbReference>
<dbReference type="FunFam" id="1.20.1250.20:FF:000147">
    <property type="entry name" value="Protein NRT1/ PTR family 5.10"/>
    <property type="match status" value="1"/>
</dbReference>
<sequence length="573" mass="63215">MAAVLANISEATAETPLLQSNDDLVVGNVDYRGRPARRSNSGEWASACFILVVEMAERSAYFGISANLITYLTGPLGQTTATAAKNVNAWSGTSQLLPLLGGFVADSFLGRYRSIIIASLLYIMGIGLLTLSVIIPSFKSDSPLQLQIIMFFFSLYIIAVAQGLHKPCVQAFGADQFDELHPDECRAKSSFFNWWAFGNSVAIIITLLVLTYVQDYVNWGLGFGIPCLLMVFALVFFLIGTRTYRFRIDVNHGEGFNRIRCVFVEAARNWRPSSSSVSSTNEQSPQFKFLNKALVETDGSNEDKKVCCIKEVEEAKAVLKLFPIWLSCLVYGILYSQPATLFTKQGLTMSRSISSRFEVPAASLQCIINATMIVFIPAYDRILVPFTRSITKRPTGLTMLQRIGIGIFLSVLSMSIAAVIEKKRLETAKAFGLVDKPGMIVPMSVAWLIPQYLLFGMSESFAFVGLQEFFYDQVPNELKSTGVALYLSVMGVGGFLSSILISVIEKVTNSGGGNDEDGWFCDNLNKAHLDYFYWLLAGLAAFSLAVFVCFAKSYVYSRKQLLKLPDSTTSDQV</sequence>
<feature type="transmembrane region" description="Helical" evidence="9">
    <location>
        <begin position="115"/>
        <end position="138"/>
    </location>
</feature>
<dbReference type="Pfam" id="PF00854">
    <property type="entry name" value="PTR2"/>
    <property type="match status" value="1"/>
</dbReference>
<evidence type="ECO:0000256" key="2">
    <source>
        <dbReference type="ARBA" id="ARBA00005982"/>
    </source>
</evidence>
<dbReference type="InterPro" id="IPR000109">
    <property type="entry name" value="POT_fam"/>
</dbReference>
<accession>A0AAV1E4U4</accession>
<organism evidence="10 11">
    <name type="scientific">Oldenlandia corymbosa var. corymbosa</name>
    <dbReference type="NCBI Taxonomy" id="529605"/>
    <lineage>
        <taxon>Eukaryota</taxon>
        <taxon>Viridiplantae</taxon>
        <taxon>Streptophyta</taxon>
        <taxon>Embryophyta</taxon>
        <taxon>Tracheophyta</taxon>
        <taxon>Spermatophyta</taxon>
        <taxon>Magnoliopsida</taxon>
        <taxon>eudicotyledons</taxon>
        <taxon>Gunneridae</taxon>
        <taxon>Pentapetalae</taxon>
        <taxon>asterids</taxon>
        <taxon>lamiids</taxon>
        <taxon>Gentianales</taxon>
        <taxon>Rubiaceae</taxon>
        <taxon>Rubioideae</taxon>
        <taxon>Spermacoceae</taxon>
        <taxon>Hedyotis-Oldenlandia complex</taxon>
        <taxon>Oldenlandia</taxon>
    </lineage>
</organism>
<comment type="similarity">
    <text evidence="8">Belongs to the major facilitator superfamily. Phosphate:H(+) symporter (TC 2.A.1.9) family.</text>
</comment>
<feature type="transmembrane region" description="Helical" evidence="9">
    <location>
        <begin position="191"/>
        <end position="213"/>
    </location>
</feature>
<feature type="transmembrane region" description="Helical" evidence="9">
    <location>
        <begin position="219"/>
        <end position="239"/>
    </location>
</feature>
<evidence type="ECO:0000256" key="3">
    <source>
        <dbReference type="ARBA" id="ARBA00022448"/>
    </source>
</evidence>
<dbReference type="Proteomes" id="UP001161247">
    <property type="component" value="Chromosome 8"/>
</dbReference>
<feature type="transmembrane region" description="Helical" evidence="9">
    <location>
        <begin position="144"/>
        <end position="164"/>
    </location>
</feature>
<evidence type="ECO:0000256" key="8">
    <source>
        <dbReference type="ARBA" id="ARBA00044504"/>
    </source>
</evidence>
<evidence type="ECO:0000256" key="4">
    <source>
        <dbReference type="ARBA" id="ARBA00022553"/>
    </source>
</evidence>
<feature type="transmembrane region" description="Helical" evidence="9">
    <location>
        <begin position="532"/>
        <end position="555"/>
    </location>
</feature>
<feature type="transmembrane region" description="Helical" evidence="9">
    <location>
        <begin position="357"/>
        <end position="379"/>
    </location>
</feature>
<keyword evidence="3" id="KW-0813">Transport</keyword>